<evidence type="ECO:0000256" key="10">
    <source>
        <dbReference type="ARBA" id="ARBA00048205"/>
    </source>
</evidence>
<comment type="function">
    <text evidence="2 12">Catalyzes the synthesis of 5,6-dihydrouridine (D), a modified base found in the D-loop of most tRNAs, via the reduction of the C5-C6 double bond in target uridines.</text>
</comment>
<evidence type="ECO:0000256" key="3">
    <source>
        <dbReference type="ARBA" id="ARBA00022555"/>
    </source>
</evidence>
<evidence type="ECO:0000256" key="13">
    <source>
        <dbReference type="PIRSR" id="PIRSR006621-1"/>
    </source>
</evidence>
<dbReference type="InterPro" id="IPR013785">
    <property type="entry name" value="Aldolase_TIM"/>
</dbReference>
<dbReference type="InterPro" id="IPR018517">
    <property type="entry name" value="tRNA_hU_synthase_CS"/>
</dbReference>
<keyword evidence="8" id="KW-0694">RNA-binding</keyword>
<comment type="caution">
    <text evidence="16">The sequence shown here is derived from an EMBL/GenBank/DDBJ whole genome shotgun (WGS) entry which is preliminary data.</text>
</comment>
<evidence type="ECO:0000256" key="1">
    <source>
        <dbReference type="ARBA" id="ARBA00001917"/>
    </source>
</evidence>
<dbReference type="SUPFAM" id="SSF51395">
    <property type="entry name" value="FMN-linked oxidoreductases"/>
    <property type="match status" value="1"/>
</dbReference>
<dbReference type="PIRSF" id="PIRSF006621">
    <property type="entry name" value="Dus"/>
    <property type="match status" value="1"/>
</dbReference>
<feature type="binding site" evidence="14">
    <location>
        <begin position="240"/>
        <end position="241"/>
    </location>
    <ligand>
        <name>FMN</name>
        <dbReference type="ChEBI" id="CHEBI:58210"/>
    </ligand>
</feature>
<comment type="cofactor">
    <cofactor evidence="1 12 14">
        <name>FMN</name>
        <dbReference type="ChEBI" id="CHEBI:58210"/>
    </cofactor>
</comment>
<dbReference type="InterPro" id="IPR024036">
    <property type="entry name" value="tRNA-dHydroUridine_Synthase_C"/>
</dbReference>
<feature type="active site" description="Proton donor" evidence="13">
    <location>
        <position position="111"/>
    </location>
</feature>
<evidence type="ECO:0000256" key="9">
    <source>
        <dbReference type="ARBA" id="ARBA00023002"/>
    </source>
</evidence>
<dbReference type="AlphaFoldDB" id="A0A7C3EDB3"/>
<name>A0A7C3EDB3_9SPIR</name>
<dbReference type="PANTHER" id="PTHR45846:SF1">
    <property type="entry name" value="TRNA-DIHYDROURIDINE(47) SYNTHASE [NAD(P)(+)]-LIKE"/>
    <property type="match status" value="1"/>
</dbReference>
<keyword evidence="3" id="KW-0820">tRNA-binding</keyword>
<dbReference type="GO" id="GO:0050660">
    <property type="term" value="F:flavin adenine dinucleotide binding"/>
    <property type="evidence" value="ECO:0007669"/>
    <property type="project" value="InterPro"/>
</dbReference>
<dbReference type="GO" id="GO:0017150">
    <property type="term" value="F:tRNA dihydrouridine synthase activity"/>
    <property type="evidence" value="ECO:0007669"/>
    <property type="project" value="InterPro"/>
</dbReference>
<dbReference type="Gene3D" id="1.10.1200.80">
    <property type="entry name" value="Putative flavin oxidoreducatase, domain 2"/>
    <property type="match status" value="1"/>
</dbReference>
<organism evidence="16">
    <name type="scientific">Gracilinema caldarium</name>
    <dbReference type="NCBI Taxonomy" id="215591"/>
    <lineage>
        <taxon>Bacteria</taxon>
        <taxon>Pseudomonadati</taxon>
        <taxon>Spirochaetota</taxon>
        <taxon>Spirochaetia</taxon>
        <taxon>Spirochaetales</taxon>
        <taxon>Breznakiellaceae</taxon>
        <taxon>Gracilinema</taxon>
    </lineage>
</organism>
<dbReference type="NCBIfam" id="TIGR00737">
    <property type="entry name" value="nifR3_yhdG"/>
    <property type="match status" value="1"/>
</dbReference>
<evidence type="ECO:0000256" key="12">
    <source>
        <dbReference type="PIRNR" id="PIRNR006621"/>
    </source>
</evidence>
<protein>
    <recommendedName>
        <fullName evidence="12">tRNA-dihydrouridine synthase</fullName>
        <ecNumber evidence="12">1.3.1.-</ecNumber>
    </recommendedName>
</protein>
<evidence type="ECO:0000256" key="8">
    <source>
        <dbReference type="ARBA" id="ARBA00022884"/>
    </source>
</evidence>
<evidence type="ECO:0000256" key="4">
    <source>
        <dbReference type="ARBA" id="ARBA00022630"/>
    </source>
</evidence>
<dbReference type="CDD" id="cd02801">
    <property type="entry name" value="DUS_like_FMN"/>
    <property type="match status" value="1"/>
</dbReference>
<dbReference type="InterPro" id="IPR035587">
    <property type="entry name" value="DUS-like_FMN-bd"/>
</dbReference>
<comment type="catalytic activity">
    <reaction evidence="10">
        <text>a 5,6-dihydrouridine in tRNA + NADP(+) = a uridine in tRNA + NADPH + H(+)</text>
        <dbReference type="Rhea" id="RHEA:23624"/>
        <dbReference type="Rhea" id="RHEA-COMP:13339"/>
        <dbReference type="Rhea" id="RHEA-COMP:13887"/>
        <dbReference type="ChEBI" id="CHEBI:15378"/>
        <dbReference type="ChEBI" id="CHEBI:57783"/>
        <dbReference type="ChEBI" id="CHEBI:58349"/>
        <dbReference type="ChEBI" id="CHEBI:65315"/>
        <dbReference type="ChEBI" id="CHEBI:74443"/>
    </reaction>
</comment>
<accession>A0A7C3EDB3</accession>
<dbReference type="EMBL" id="DSVL01000244">
    <property type="protein sequence ID" value="HFH29414.1"/>
    <property type="molecule type" value="Genomic_DNA"/>
</dbReference>
<comment type="catalytic activity">
    <reaction evidence="11">
        <text>a 5,6-dihydrouridine in tRNA + NAD(+) = a uridine in tRNA + NADH + H(+)</text>
        <dbReference type="Rhea" id="RHEA:54452"/>
        <dbReference type="Rhea" id="RHEA-COMP:13339"/>
        <dbReference type="Rhea" id="RHEA-COMP:13887"/>
        <dbReference type="ChEBI" id="CHEBI:15378"/>
        <dbReference type="ChEBI" id="CHEBI:57540"/>
        <dbReference type="ChEBI" id="CHEBI:57945"/>
        <dbReference type="ChEBI" id="CHEBI:65315"/>
        <dbReference type="ChEBI" id="CHEBI:74443"/>
    </reaction>
</comment>
<dbReference type="EC" id="1.3.1.-" evidence="12"/>
<keyword evidence="9 12" id="KW-0560">Oxidoreductase</keyword>
<sequence length="332" mass="36141">MSEENIPLYHSLHIGDLELEGNLFLAPVAGYSDRAFRSVCIELGANFTCTELISSEALIRDAKKSAYLLQRAENERAYAIQLFGSDPEVMYQAALRLAPYHPEVVDINCGCPVPKVVKTGAGSALMRDLNRLGNIVAAVARASREALGDVPVTVKIRSGWDEQSINYREAAAVAVDSGAALVALHARTRSQGYAGKANWEHIADLASRLTVPVVGSGDLFSPEDAQKMLQETGCAAVMFARGAMGNPFIFTETRELLETGSYTPVPPERRIRTGFTQLKRLAADIGETIACKEMRKQFCAYTKGIEGGAALRNALVHAETILQYEQILTDYL</sequence>
<proteinExistence type="inferred from homology"/>
<dbReference type="PROSITE" id="PS01136">
    <property type="entry name" value="UPF0034"/>
    <property type="match status" value="1"/>
</dbReference>
<gene>
    <name evidence="16" type="primary">dusB</name>
    <name evidence="16" type="ORF">ENS59_07865</name>
</gene>
<dbReference type="PANTHER" id="PTHR45846">
    <property type="entry name" value="TRNA-DIHYDROURIDINE(47) SYNTHASE [NAD(P)(+)]-LIKE"/>
    <property type="match status" value="1"/>
</dbReference>
<evidence type="ECO:0000256" key="7">
    <source>
        <dbReference type="ARBA" id="ARBA00022857"/>
    </source>
</evidence>
<keyword evidence="4 12" id="KW-0285">Flavoprotein</keyword>
<evidence type="ECO:0000256" key="11">
    <source>
        <dbReference type="ARBA" id="ARBA00048802"/>
    </source>
</evidence>
<dbReference type="InterPro" id="IPR001269">
    <property type="entry name" value="DUS_fam"/>
</dbReference>
<dbReference type="Gene3D" id="3.20.20.70">
    <property type="entry name" value="Aldolase class I"/>
    <property type="match status" value="1"/>
</dbReference>
<reference evidence="16" key="1">
    <citation type="journal article" date="2020" name="mSystems">
        <title>Genome- and Community-Level Interaction Insights into Carbon Utilization and Element Cycling Functions of Hydrothermarchaeota in Hydrothermal Sediment.</title>
        <authorList>
            <person name="Zhou Z."/>
            <person name="Liu Y."/>
            <person name="Xu W."/>
            <person name="Pan J."/>
            <person name="Luo Z.H."/>
            <person name="Li M."/>
        </authorList>
    </citation>
    <scope>NUCLEOTIDE SEQUENCE [LARGE SCALE GENOMIC DNA]</scope>
    <source>
        <strain evidence="16">SpSt-503</strain>
    </source>
</reference>
<evidence type="ECO:0000256" key="6">
    <source>
        <dbReference type="ARBA" id="ARBA00022694"/>
    </source>
</evidence>
<keyword evidence="6 12" id="KW-0819">tRNA processing</keyword>
<feature type="domain" description="DUS-like FMN-binding" evidence="15">
    <location>
        <begin position="25"/>
        <end position="320"/>
    </location>
</feature>
<comment type="similarity">
    <text evidence="12">Belongs to the dus family.</text>
</comment>
<feature type="binding site" evidence="14">
    <location>
        <position position="81"/>
    </location>
    <ligand>
        <name>FMN</name>
        <dbReference type="ChEBI" id="CHEBI:58210"/>
    </ligand>
</feature>
<evidence type="ECO:0000256" key="2">
    <source>
        <dbReference type="ARBA" id="ARBA00002790"/>
    </source>
</evidence>
<keyword evidence="5 12" id="KW-0288">FMN</keyword>
<dbReference type="InterPro" id="IPR004652">
    <property type="entry name" value="DusB-like"/>
</dbReference>
<feature type="binding site" evidence="14">
    <location>
        <position position="155"/>
    </location>
    <ligand>
        <name>FMN</name>
        <dbReference type="ChEBI" id="CHEBI:58210"/>
    </ligand>
</feature>
<evidence type="ECO:0000256" key="14">
    <source>
        <dbReference type="PIRSR" id="PIRSR006621-2"/>
    </source>
</evidence>
<dbReference type="Pfam" id="PF01207">
    <property type="entry name" value="Dus"/>
    <property type="match status" value="1"/>
</dbReference>
<dbReference type="GO" id="GO:0000049">
    <property type="term" value="F:tRNA binding"/>
    <property type="evidence" value="ECO:0007669"/>
    <property type="project" value="UniProtKB-KW"/>
</dbReference>
<evidence type="ECO:0000313" key="16">
    <source>
        <dbReference type="EMBL" id="HFH29414.1"/>
    </source>
</evidence>
<feature type="binding site" evidence="14">
    <location>
        <position position="185"/>
    </location>
    <ligand>
        <name>FMN</name>
        <dbReference type="ChEBI" id="CHEBI:58210"/>
    </ligand>
</feature>
<evidence type="ECO:0000256" key="5">
    <source>
        <dbReference type="ARBA" id="ARBA00022643"/>
    </source>
</evidence>
<evidence type="ECO:0000259" key="15">
    <source>
        <dbReference type="Pfam" id="PF01207"/>
    </source>
</evidence>
<keyword evidence="7" id="KW-0521">NADP</keyword>
<keyword evidence="14" id="KW-0547">Nucleotide-binding</keyword>